<gene>
    <name evidence="1" type="ORF">IPF40_15690</name>
</gene>
<proteinExistence type="predicted"/>
<organism evidence="1 2">
    <name type="scientific">Candidatus Phosphoribacter hodrii</name>
    <dbReference type="NCBI Taxonomy" id="2953743"/>
    <lineage>
        <taxon>Bacteria</taxon>
        <taxon>Bacillati</taxon>
        <taxon>Actinomycetota</taxon>
        <taxon>Actinomycetes</taxon>
        <taxon>Micrococcales</taxon>
        <taxon>Dermatophilaceae</taxon>
        <taxon>Candidatus Phosphoribacter</taxon>
    </lineage>
</organism>
<name>A0A934X9A6_9MICO</name>
<dbReference type="EMBL" id="JADIXZ010000010">
    <property type="protein sequence ID" value="MBK6302394.1"/>
    <property type="molecule type" value="Genomic_DNA"/>
</dbReference>
<sequence length="88" mass="8894">MAWQPVKADPTSAQVVVQAVVGGIPCDRVTGIEAVETGSTVAISVWAGPEVGATGCDGPQPALAQIVWVRVPLAGVLGSRTVLPYSPS</sequence>
<dbReference type="Proteomes" id="UP000718281">
    <property type="component" value="Unassembled WGS sequence"/>
</dbReference>
<accession>A0A934X9A6</accession>
<reference evidence="1 2" key="1">
    <citation type="submission" date="2020-10" db="EMBL/GenBank/DDBJ databases">
        <title>Connecting structure to function with the recovery of over 1000 high-quality activated sludge metagenome-assembled genomes encoding full-length rRNA genes using long-read sequencing.</title>
        <authorList>
            <person name="Singleton C.M."/>
            <person name="Petriglieri F."/>
            <person name="Kristensen J.M."/>
            <person name="Kirkegaard R.H."/>
            <person name="Michaelsen T.Y."/>
            <person name="Andersen M.H."/>
            <person name="Karst S.M."/>
            <person name="Dueholm M.S."/>
            <person name="Nielsen P.H."/>
            <person name="Albertsen M."/>
        </authorList>
    </citation>
    <scope>NUCLEOTIDE SEQUENCE [LARGE SCALE GENOMIC DNA]</scope>
    <source>
        <strain evidence="1">AalE_18-Q3-R2-46_BAT3C.188</strain>
    </source>
</reference>
<comment type="caution">
    <text evidence="1">The sequence shown here is derived from an EMBL/GenBank/DDBJ whole genome shotgun (WGS) entry which is preliminary data.</text>
</comment>
<dbReference type="AlphaFoldDB" id="A0A934X9A6"/>
<protein>
    <submittedName>
        <fullName evidence="1">Uncharacterized protein</fullName>
    </submittedName>
</protein>
<evidence type="ECO:0000313" key="2">
    <source>
        <dbReference type="Proteomes" id="UP000718281"/>
    </source>
</evidence>
<evidence type="ECO:0000313" key="1">
    <source>
        <dbReference type="EMBL" id="MBK6302394.1"/>
    </source>
</evidence>